<dbReference type="InterPro" id="IPR000209">
    <property type="entry name" value="Peptidase_S8/S53_dom"/>
</dbReference>
<dbReference type="CDD" id="cd04852">
    <property type="entry name" value="Peptidases_S8_3"/>
    <property type="match status" value="1"/>
</dbReference>
<dbReference type="Proteomes" id="UP000189703">
    <property type="component" value="Unplaced"/>
</dbReference>
<evidence type="ECO:0000259" key="11">
    <source>
        <dbReference type="Pfam" id="PF17766"/>
    </source>
</evidence>
<evidence type="ECO:0000256" key="6">
    <source>
        <dbReference type="ARBA" id="ARBA00023180"/>
    </source>
</evidence>
<evidence type="ECO:0000259" key="8">
    <source>
        <dbReference type="Pfam" id="PF00082"/>
    </source>
</evidence>
<dbReference type="InterPro" id="IPR003137">
    <property type="entry name" value="PA_domain"/>
</dbReference>
<feature type="domain" description="Inhibitor I9" evidence="10">
    <location>
        <begin position="34"/>
        <end position="105"/>
    </location>
</feature>
<dbReference type="RefSeq" id="XP_010246830.1">
    <property type="nucleotide sequence ID" value="XM_010248528.2"/>
</dbReference>
<dbReference type="PROSITE" id="PS51892">
    <property type="entry name" value="SUBTILASE"/>
    <property type="match status" value="1"/>
</dbReference>
<dbReference type="InterPro" id="IPR015500">
    <property type="entry name" value="Peptidase_S8_subtilisin-rel"/>
</dbReference>
<dbReference type="InterPro" id="IPR023828">
    <property type="entry name" value="Peptidase_S8_Ser-AS"/>
</dbReference>
<dbReference type="Gene3D" id="3.40.50.200">
    <property type="entry name" value="Peptidase S8/S53 domain"/>
    <property type="match status" value="1"/>
</dbReference>
<organism evidence="12 13">
    <name type="scientific">Nelumbo nucifera</name>
    <name type="common">Sacred lotus</name>
    <dbReference type="NCBI Taxonomy" id="4432"/>
    <lineage>
        <taxon>Eukaryota</taxon>
        <taxon>Viridiplantae</taxon>
        <taxon>Streptophyta</taxon>
        <taxon>Embryophyta</taxon>
        <taxon>Tracheophyta</taxon>
        <taxon>Spermatophyta</taxon>
        <taxon>Magnoliopsida</taxon>
        <taxon>Proteales</taxon>
        <taxon>Nelumbonaceae</taxon>
        <taxon>Nelumbo</taxon>
    </lineage>
</organism>
<dbReference type="Pfam" id="PF00082">
    <property type="entry name" value="Peptidase_S8"/>
    <property type="match status" value="1"/>
</dbReference>
<feature type="active site" description="Charge relay system" evidence="7">
    <location>
        <position position="137"/>
    </location>
</feature>
<dbReference type="STRING" id="4432.A0A1U7ZGW0"/>
<dbReference type="SUPFAM" id="SSF52025">
    <property type="entry name" value="PA domain"/>
    <property type="match status" value="1"/>
</dbReference>
<dbReference type="OrthoDB" id="206201at2759"/>
<dbReference type="KEGG" id="nnu:104590022"/>
<feature type="domain" description="Subtilisin-like protease fibronectin type-III" evidence="11">
    <location>
        <begin position="665"/>
        <end position="770"/>
    </location>
</feature>
<dbReference type="InterPro" id="IPR037045">
    <property type="entry name" value="S8pro/Inhibitor_I9_sf"/>
</dbReference>
<feature type="active site" description="Charge relay system" evidence="7">
    <location>
        <position position="218"/>
    </location>
</feature>
<dbReference type="GO" id="GO:0005576">
    <property type="term" value="C:extracellular region"/>
    <property type="evidence" value="ECO:0000318"/>
    <property type="project" value="GO_Central"/>
</dbReference>
<gene>
    <name evidence="13" type="primary">LOC104590022</name>
</gene>
<dbReference type="InterPro" id="IPR036852">
    <property type="entry name" value="Peptidase_S8/S53_dom_sf"/>
</dbReference>
<dbReference type="InterPro" id="IPR045051">
    <property type="entry name" value="SBT"/>
</dbReference>
<dbReference type="Gene3D" id="3.50.30.30">
    <property type="match status" value="1"/>
</dbReference>
<accession>A0A1U7ZGW0</accession>
<keyword evidence="4 7" id="KW-0378">Hydrolase</keyword>
<keyword evidence="6" id="KW-0325">Glycoprotein</keyword>
<dbReference type="PROSITE" id="PS00138">
    <property type="entry name" value="SUBTILASE_SER"/>
    <property type="match status" value="1"/>
</dbReference>
<proteinExistence type="inferred from homology"/>
<feature type="domain" description="Peptidase S8/S53" evidence="8">
    <location>
        <begin position="128"/>
        <end position="595"/>
    </location>
</feature>
<protein>
    <submittedName>
        <fullName evidence="13">Subtilisin-like protease SBT1.6</fullName>
    </submittedName>
</protein>
<dbReference type="AlphaFoldDB" id="A0A1U7ZGW0"/>
<evidence type="ECO:0000313" key="12">
    <source>
        <dbReference type="Proteomes" id="UP000189703"/>
    </source>
</evidence>
<dbReference type="Gene3D" id="3.30.70.80">
    <property type="entry name" value="Peptidase S8 propeptide/proteinase inhibitor I9"/>
    <property type="match status" value="1"/>
</dbReference>
<dbReference type="InterPro" id="IPR034197">
    <property type="entry name" value="Peptidases_S8_3"/>
</dbReference>
<dbReference type="Gene3D" id="2.60.40.2310">
    <property type="match status" value="1"/>
</dbReference>
<evidence type="ECO:0000256" key="7">
    <source>
        <dbReference type="PROSITE-ProRule" id="PRU01240"/>
    </source>
</evidence>
<dbReference type="GO" id="GO:0006508">
    <property type="term" value="P:proteolysis"/>
    <property type="evidence" value="ECO:0007669"/>
    <property type="project" value="UniProtKB-KW"/>
</dbReference>
<feature type="active site" description="Charge relay system" evidence="7">
    <location>
        <position position="551"/>
    </location>
</feature>
<keyword evidence="12" id="KW-1185">Reference proteome</keyword>
<dbReference type="GO" id="GO:0004252">
    <property type="term" value="F:serine-type endopeptidase activity"/>
    <property type="evidence" value="ECO:0000318"/>
    <property type="project" value="GO_Central"/>
</dbReference>
<evidence type="ECO:0000259" key="9">
    <source>
        <dbReference type="Pfam" id="PF02225"/>
    </source>
</evidence>
<name>A0A1U7ZGW0_NELNU</name>
<dbReference type="PRINTS" id="PR00723">
    <property type="entry name" value="SUBTILISIN"/>
</dbReference>
<feature type="domain" description="PA" evidence="9">
    <location>
        <begin position="380"/>
        <end position="464"/>
    </location>
</feature>
<evidence type="ECO:0000259" key="10">
    <source>
        <dbReference type="Pfam" id="PF05922"/>
    </source>
</evidence>
<evidence type="ECO:0000256" key="4">
    <source>
        <dbReference type="ARBA" id="ARBA00022801"/>
    </source>
</evidence>
<dbReference type="CDD" id="cd02120">
    <property type="entry name" value="PA_subtilisin_like"/>
    <property type="match status" value="1"/>
</dbReference>
<dbReference type="FunCoup" id="A0A1U7ZGW0">
    <property type="interactions" value="502"/>
</dbReference>
<dbReference type="SUPFAM" id="SSF52743">
    <property type="entry name" value="Subtilisin-like"/>
    <property type="match status" value="1"/>
</dbReference>
<dbReference type="FunFam" id="3.50.30.30:FF:000005">
    <property type="entry name" value="subtilisin-like protease SBT1.5"/>
    <property type="match status" value="1"/>
</dbReference>
<dbReference type="PANTHER" id="PTHR10795">
    <property type="entry name" value="PROPROTEIN CONVERTASE SUBTILISIN/KEXIN"/>
    <property type="match status" value="1"/>
</dbReference>
<dbReference type="FunFam" id="3.40.50.200:FF:000006">
    <property type="entry name" value="Subtilisin-like protease SBT1.5"/>
    <property type="match status" value="1"/>
</dbReference>
<dbReference type="Pfam" id="PF05922">
    <property type="entry name" value="Inhibitor_I9"/>
    <property type="match status" value="1"/>
</dbReference>
<dbReference type="InterPro" id="IPR046450">
    <property type="entry name" value="PA_dom_sf"/>
</dbReference>
<dbReference type="InterPro" id="IPR041469">
    <property type="entry name" value="Subtilisin-like_FN3"/>
</dbReference>
<dbReference type="InterPro" id="IPR010259">
    <property type="entry name" value="S8pro/Inhibitor_I9"/>
</dbReference>
<comment type="similarity">
    <text evidence="1 7">Belongs to the peptidase S8 family.</text>
</comment>
<reference evidence="13" key="1">
    <citation type="submission" date="2025-08" db="UniProtKB">
        <authorList>
            <consortium name="RefSeq"/>
        </authorList>
    </citation>
    <scope>IDENTIFICATION</scope>
</reference>
<dbReference type="GeneID" id="104590022"/>
<dbReference type="Pfam" id="PF17766">
    <property type="entry name" value="fn3_6"/>
    <property type="match status" value="1"/>
</dbReference>
<keyword evidence="3" id="KW-0732">Signal</keyword>
<dbReference type="OMA" id="QVITHAP"/>
<evidence type="ECO:0000256" key="5">
    <source>
        <dbReference type="ARBA" id="ARBA00022825"/>
    </source>
</evidence>
<evidence type="ECO:0000313" key="13">
    <source>
        <dbReference type="RefSeq" id="XP_010246830.1"/>
    </source>
</evidence>
<dbReference type="Pfam" id="PF02225">
    <property type="entry name" value="PA"/>
    <property type="match status" value="1"/>
</dbReference>
<evidence type="ECO:0000256" key="1">
    <source>
        <dbReference type="ARBA" id="ARBA00011073"/>
    </source>
</evidence>
<dbReference type="eggNOG" id="ENOG502QTK5">
    <property type="taxonomic scope" value="Eukaryota"/>
</dbReference>
<sequence length="776" mass="81975">MAAAFFPKLLFLLFLFVFPLLALTTPTHQTIRTFIFRVDEHSKPSVFPSHYHWYSSAFADPVRILHVYDTVFHGFSATVTPNQAASIFQHPSVLAVFEDRRRQLHTTRSPQFLGLRNQQGLWSESDYGSDVIIGVLDTGIWPERRSFSDLNLGPVPRRWKGVCEAGVQFSSAHCNRKLIGARFFSKGHDAAGGLGGPGGVGGVNETIEFRSPRDADGHGTHTASTAAGRHAFEASMDGYAPGIAKGVAPKARLAAYKVCWKNSGCYDSDILAAFDRAVADGVDVISISIGGGDGISSPYYLDPIAIGAFGAFSKGVFVSSSAGNDGPNGMSVTNLAPWLTTVGAGTIDRNFPASVILGDGRKLSGVSLYSGKSLNGTMFPLVYPGKSGMLSASLCMENSLDPSLVKGKIVVCDRGSSPRVAKGLVVKKAGGVGMILANGVSNGEGLVGDAHLLPACAVGANEGDVVKSYISSSSLPTATITFGGTVVGIKPAPVVASFSGRGPNGLTPEILKPDLIAPGVNILAAWTSAVGPTGLDSDSRKTEFNILSGTSMACPHVSGAAALLKSAHPDWSPAAIRSAMMTTANIVDNRLQTMTDESTGKPATPYDFGSGHLNLDRAMDPGLVYDISPTDYVNFLCSIGYLPNTIQVITRIPATCPVKKPLPENLNYPSITALFPSTSSGVLSKLFIRTVTNVGPVNSVYRVKIEVPQKGVSVTVKPVKLVFSEMVKKQNFVVTVTANTRNMVLDDSGIVYGSLSWSDGKHVVRSPIVVSKMESL</sequence>
<dbReference type="FunFam" id="2.60.40.2310:FF:000001">
    <property type="entry name" value="Subtilisin-like protease SBT1.5"/>
    <property type="match status" value="1"/>
</dbReference>
<keyword evidence="2 7" id="KW-0645">Protease</keyword>
<evidence type="ECO:0000256" key="2">
    <source>
        <dbReference type="ARBA" id="ARBA00022670"/>
    </source>
</evidence>
<evidence type="ECO:0000256" key="3">
    <source>
        <dbReference type="ARBA" id="ARBA00022729"/>
    </source>
</evidence>
<keyword evidence="5 7" id="KW-0720">Serine protease</keyword>